<keyword evidence="6" id="KW-1185">Reference proteome</keyword>
<organism evidence="5 6">
    <name type="scientific">Anolis carolinensis</name>
    <name type="common">Green anole</name>
    <name type="synonym">American chameleon</name>
    <dbReference type="NCBI Taxonomy" id="28377"/>
    <lineage>
        <taxon>Eukaryota</taxon>
        <taxon>Metazoa</taxon>
        <taxon>Chordata</taxon>
        <taxon>Craniata</taxon>
        <taxon>Vertebrata</taxon>
        <taxon>Euteleostomi</taxon>
        <taxon>Lepidosauria</taxon>
        <taxon>Squamata</taxon>
        <taxon>Bifurcata</taxon>
        <taxon>Unidentata</taxon>
        <taxon>Episquamata</taxon>
        <taxon>Toxicofera</taxon>
        <taxon>Iguania</taxon>
        <taxon>Dactyloidae</taxon>
        <taxon>Anolis</taxon>
    </lineage>
</organism>
<dbReference type="OrthoDB" id="205623at2759"/>
<evidence type="ECO:0000256" key="3">
    <source>
        <dbReference type="RuleBase" id="RU361155"/>
    </source>
</evidence>
<dbReference type="PANTHER" id="PTHR11783">
    <property type="entry name" value="SULFOTRANSFERASE SULT"/>
    <property type="match status" value="1"/>
</dbReference>
<evidence type="ECO:0000313" key="6">
    <source>
        <dbReference type="Proteomes" id="UP000001646"/>
    </source>
</evidence>
<gene>
    <name evidence="5" type="primary">LOC100552570</name>
</gene>
<dbReference type="EC" id="2.8.2.-" evidence="3"/>
<dbReference type="Ensembl" id="ENSACAT00000008603.4">
    <property type="protein sequence ID" value="ENSACAP00000008421.3"/>
    <property type="gene ID" value="ENSACAG00000008578.4"/>
</dbReference>
<dbReference type="GeneTree" id="ENSGT00940000165210"/>
<dbReference type="AlphaFoldDB" id="G1KHZ0"/>
<dbReference type="GeneID" id="100552570"/>
<dbReference type="InParanoid" id="G1KHZ0"/>
<dbReference type="SUPFAM" id="SSF52540">
    <property type="entry name" value="P-loop containing nucleoside triphosphate hydrolases"/>
    <property type="match status" value="1"/>
</dbReference>
<dbReference type="Bgee" id="ENSACAG00000008578">
    <property type="expression patterns" value="Expressed in liver and 12 other cell types or tissues"/>
</dbReference>
<evidence type="ECO:0000256" key="1">
    <source>
        <dbReference type="ARBA" id="ARBA00005771"/>
    </source>
</evidence>
<dbReference type="Pfam" id="PF00685">
    <property type="entry name" value="Sulfotransfer_1"/>
    <property type="match status" value="1"/>
</dbReference>
<proteinExistence type="inferred from homology"/>
<evidence type="ECO:0000259" key="4">
    <source>
        <dbReference type="Pfam" id="PF00685"/>
    </source>
</evidence>
<comment type="similarity">
    <text evidence="1 3">Belongs to the sulfotransferase 1 family.</text>
</comment>
<dbReference type="GO" id="GO:0005737">
    <property type="term" value="C:cytoplasm"/>
    <property type="evidence" value="ECO:0000318"/>
    <property type="project" value="GO_Central"/>
</dbReference>
<dbReference type="InterPro" id="IPR027417">
    <property type="entry name" value="P-loop_NTPase"/>
</dbReference>
<accession>G1KHZ0</accession>
<dbReference type="eggNOG" id="KOG1584">
    <property type="taxonomic scope" value="Eukaryota"/>
</dbReference>
<dbReference type="Proteomes" id="UP000001646">
    <property type="component" value="Chromosome 1"/>
</dbReference>
<feature type="domain" description="Sulfotransferase" evidence="4">
    <location>
        <begin position="57"/>
        <end position="301"/>
    </location>
</feature>
<reference evidence="5" key="3">
    <citation type="submission" date="2025-09" db="UniProtKB">
        <authorList>
            <consortium name="Ensembl"/>
        </authorList>
    </citation>
    <scope>IDENTIFICATION</scope>
</reference>
<dbReference type="InterPro" id="IPR000863">
    <property type="entry name" value="Sulfotransferase_dom"/>
</dbReference>
<evidence type="ECO:0000256" key="2">
    <source>
        <dbReference type="ARBA" id="ARBA00022679"/>
    </source>
</evidence>
<protein>
    <recommendedName>
        <fullName evidence="3">Sulfotransferase</fullName>
        <ecNumber evidence="3">2.8.2.-</ecNumber>
    </recommendedName>
</protein>
<dbReference type="STRING" id="28377.ENSACAP00000008421"/>
<reference evidence="5" key="2">
    <citation type="submission" date="2025-08" db="UniProtKB">
        <authorList>
            <consortium name="Ensembl"/>
        </authorList>
    </citation>
    <scope>IDENTIFICATION</scope>
</reference>
<dbReference type="GO" id="GO:0008146">
    <property type="term" value="F:sulfotransferase activity"/>
    <property type="evidence" value="ECO:0000318"/>
    <property type="project" value="GO_Central"/>
</dbReference>
<dbReference type="KEGG" id="acs:100552570"/>
<dbReference type="Gene3D" id="3.40.50.300">
    <property type="entry name" value="P-loop containing nucleotide triphosphate hydrolases"/>
    <property type="match status" value="1"/>
</dbReference>
<dbReference type="GO" id="GO:0051923">
    <property type="term" value="P:sulfation"/>
    <property type="evidence" value="ECO:0000318"/>
    <property type="project" value="GO_Central"/>
</dbReference>
<reference evidence="5 6" key="1">
    <citation type="submission" date="2009-12" db="EMBL/GenBank/DDBJ databases">
        <title>The Genome Sequence of Anolis carolinensis (Green Anole Lizard).</title>
        <authorList>
            <consortium name="The Genome Sequencing Platform"/>
            <person name="Di Palma F."/>
            <person name="Alfoldi J."/>
            <person name="Heiman D."/>
            <person name="Young S."/>
            <person name="Grabherr M."/>
            <person name="Johnson J."/>
            <person name="Lander E.S."/>
            <person name="Lindblad-Toh K."/>
        </authorList>
    </citation>
    <scope>NUCLEOTIDE SEQUENCE [LARGE SCALE GENOMIC DNA]</scope>
    <source>
        <strain evidence="5 6">JBL SC #1</strain>
    </source>
</reference>
<sequence>MIMAEKGVSESPMKKLEEAIKNAPKDGLIWYNGEAFPGVTCQLETLEILNTFKARSDDVVLVGYAKTGTNWVGHILIELEAASGKYDEEERKRRKQQEIELKLMPYLEFGDPGKFERMEKLPSRRIIRTHVKPQNIPKPFFEQNTKMLVLFRNPKDTAVSYFHFAKSMKLFPSEKTWDDFFSDFINGKVPYGVYLDHIIEWNKYIDNKNIMFITYEELKENTTLGLKRIAEFFEFSVTEKDIQTIVEKTSFKSMKEKSAETHGVIGQHFFRKGIVGDWCSIFSEDQSKEMDMKYEEPLAKTKLGKMLKYEVYCKN</sequence>
<keyword evidence="2 3" id="KW-0808">Transferase</keyword>
<name>G1KHZ0_ANOCA</name>
<dbReference type="HOGENOM" id="CLU_027239_1_2_1"/>
<evidence type="ECO:0000313" key="5">
    <source>
        <dbReference type="Ensembl" id="ENSACAP00000008421.3"/>
    </source>
</evidence>